<keyword evidence="2 6" id="KW-0378">Hydrolase</keyword>
<evidence type="ECO:0000256" key="1">
    <source>
        <dbReference type="ARBA" id="ARBA00010838"/>
    </source>
</evidence>
<reference evidence="7 8" key="1">
    <citation type="submission" date="2019-01" db="EMBL/GenBank/DDBJ databases">
        <title>Sequencing of cultivated peanut Arachis hypogaea provides insights into genome evolution and oil improvement.</title>
        <authorList>
            <person name="Chen X."/>
        </authorList>
    </citation>
    <scope>NUCLEOTIDE SEQUENCE [LARGE SCALE GENOMIC DNA]</scope>
    <source>
        <strain evidence="8">cv. Fuhuasheng</strain>
        <tissue evidence="7">Leaves</tissue>
    </source>
</reference>
<evidence type="ECO:0000313" key="7">
    <source>
        <dbReference type="EMBL" id="RYR49610.1"/>
    </source>
</evidence>
<feature type="active site" description="Nucleophile" evidence="4">
    <location>
        <position position="432"/>
    </location>
</feature>
<protein>
    <recommendedName>
        <fullName evidence="9">Beta-glucosidase</fullName>
    </recommendedName>
</protein>
<dbReference type="SUPFAM" id="SSF51445">
    <property type="entry name" value="(Trans)glycosidases"/>
    <property type="match status" value="1"/>
</dbReference>
<proteinExistence type="inferred from homology"/>
<dbReference type="PANTHER" id="PTHR10353">
    <property type="entry name" value="GLYCOSYL HYDROLASE"/>
    <property type="match status" value="1"/>
</dbReference>
<accession>A0A445CFC4</accession>
<evidence type="ECO:0000256" key="4">
    <source>
        <dbReference type="PROSITE-ProRule" id="PRU10055"/>
    </source>
</evidence>
<name>A0A445CFC4_ARAHY</name>
<evidence type="ECO:0008006" key="9">
    <source>
        <dbReference type="Google" id="ProtNLM"/>
    </source>
</evidence>
<dbReference type="PROSITE" id="PS00653">
    <property type="entry name" value="GLYCOSYL_HYDROL_F1_2"/>
    <property type="match status" value="1"/>
</dbReference>
<dbReference type="PRINTS" id="PR00131">
    <property type="entry name" value="GLHYDRLASE1"/>
</dbReference>
<evidence type="ECO:0000256" key="6">
    <source>
        <dbReference type="RuleBase" id="RU004468"/>
    </source>
</evidence>
<dbReference type="PROSITE" id="PS00572">
    <property type="entry name" value="GLYCOSYL_HYDROL_F1_1"/>
    <property type="match status" value="1"/>
</dbReference>
<evidence type="ECO:0000313" key="8">
    <source>
        <dbReference type="Proteomes" id="UP000289738"/>
    </source>
</evidence>
<dbReference type="InterPro" id="IPR017853">
    <property type="entry name" value="GH"/>
</dbReference>
<dbReference type="InterPro" id="IPR018120">
    <property type="entry name" value="Glyco_hydro_1_AS"/>
</dbReference>
<dbReference type="InterPro" id="IPR001360">
    <property type="entry name" value="Glyco_hydro_1"/>
</dbReference>
<comment type="similarity">
    <text evidence="1 5">Belongs to the glycosyl hydrolase 1 family.</text>
</comment>
<dbReference type="EMBL" id="SDMP01000007">
    <property type="protein sequence ID" value="RYR49610.1"/>
    <property type="molecule type" value="Genomic_DNA"/>
</dbReference>
<dbReference type="FunFam" id="3.20.20.80:FF:000020">
    <property type="entry name" value="Beta-glucosidase 12"/>
    <property type="match status" value="1"/>
</dbReference>
<dbReference type="PANTHER" id="PTHR10353:SF237">
    <property type="entry name" value="BETA-GLUCOSIDASE 12-RELATED"/>
    <property type="match status" value="1"/>
</dbReference>
<evidence type="ECO:0000256" key="3">
    <source>
        <dbReference type="ARBA" id="ARBA00023295"/>
    </source>
</evidence>
<comment type="caution">
    <text evidence="7">The sequence shown here is derived from an EMBL/GenBank/DDBJ whole genome shotgun (WGS) entry which is preliminary data.</text>
</comment>
<dbReference type="GO" id="GO:0008422">
    <property type="term" value="F:beta-glucosidase activity"/>
    <property type="evidence" value="ECO:0007669"/>
    <property type="project" value="TreeGrafter"/>
</dbReference>
<dbReference type="STRING" id="3818.A0A445CFC4"/>
<dbReference type="InterPro" id="IPR033132">
    <property type="entry name" value="GH_1_N_CS"/>
</dbReference>
<dbReference type="GO" id="GO:0005975">
    <property type="term" value="P:carbohydrate metabolic process"/>
    <property type="evidence" value="ECO:0007669"/>
    <property type="project" value="InterPro"/>
</dbReference>
<keyword evidence="3 6" id="KW-0326">Glycosidase</keyword>
<organism evidence="7 8">
    <name type="scientific">Arachis hypogaea</name>
    <name type="common">Peanut</name>
    <dbReference type="NCBI Taxonomy" id="3818"/>
    <lineage>
        <taxon>Eukaryota</taxon>
        <taxon>Viridiplantae</taxon>
        <taxon>Streptophyta</taxon>
        <taxon>Embryophyta</taxon>
        <taxon>Tracheophyta</taxon>
        <taxon>Spermatophyta</taxon>
        <taxon>Magnoliopsida</taxon>
        <taxon>eudicotyledons</taxon>
        <taxon>Gunneridae</taxon>
        <taxon>Pentapetalae</taxon>
        <taxon>rosids</taxon>
        <taxon>fabids</taxon>
        <taxon>Fabales</taxon>
        <taxon>Fabaceae</taxon>
        <taxon>Papilionoideae</taxon>
        <taxon>50 kb inversion clade</taxon>
        <taxon>dalbergioids sensu lato</taxon>
        <taxon>Dalbergieae</taxon>
        <taxon>Pterocarpus clade</taxon>
        <taxon>Arachis</taxon>
    </lineage>
</organism>
<dbReference type="Pfam" id="PF00232">
    <property type="entry name" value="Glyco_hydro_1"/>
    <property type="match status" value="1"/>
</dbReference>
<dbReference type="Gene3D" id="3.20.20.80">
    <property type="entry name" value="Glycosidases"/>
    <property type="match status" value="1"/>
</dbReference>
<dbReference type="Proteomes" id="UP000289738">
    <property type="component" value="Chromosome A07"/>
</dbReference>
<keyword evidence="8" id="KW-1185">Reference proteome</keyword>
<gene>
    <name evidence="7" type="ORF">Ahy_A07g036128</name>
</gene>
<dbReference type="AlphaFoldDB" id="A0A445CFC4"/>
<evidence type="ECO:0000256" key="5">
    <source>
        <dbReference type="RuleBase" id="RU003690"/>
    </source>
</evidence>
<evidence type="ECO:0000256" key="2">
    <source>
        <dbReference type="ARBA" id="ARBA00022801"/>
    </source>
</evidence>
<sequence>MWFKGVLVVFIVSVALFKWVASLNSSSFLADFLFGTASAAHQIEGAVYEGGKSQSNWDNFTHKYPGKIFDHSTADIATDSYHRYKEDVGLMKDIGFQAYRFSVSWSRILPSGHLKDGVNQEGITYYNNLINELLSNGLQPFITLFHWELPQALEDEYGAFLSPKIVEDFADFVEVCFREFGDRVKHWITLNEPLPVSLQGYAYGMFPPARCSKWIRPDCEAGDSSREPYIVSHYQLLAHAAAVNVYRDKFQSSQKGEIGIALSVPWIMPLSPSKADVDAVSRVFAFFDEWYMGPLYNGEYPAVMVEKLGDRLPKFSSRESAMIKGSFDFLGLNYYTATYVGDIPCQRENLTFLADICALFSGNPYVSKSSLYLFVASIYLQFIYFVASATRDGIPIGPQTATDWLYTFPQGILDLLEYTQEKYGDPIIYITENGINEPNDGTKALDDNFRIDFIVQHLSYIEKAIRNGIKVKGYFVWSLLDNFEWSYGYTVRWGIVHVDFKNNLKRYCKQSALWFKRFLHQ</sequence>